<dbReference type="InterPro" id="IPR002656">
    <property type="entry name" value="Acyl_transf_3_dom"/>
</dbReference>
<feature type="transmembrane region" description="Helical" evidence="2">
    <location>
        <begin position="242"/>
        <end position="262"/>
    </location>
</feature>
<feature type="domain" description="Acyltransferase 3" evidence="3">
    <location>
        <begin position="12"/>
        <end position="319"/>
    </location>
</feature>
<keyword evidence="2" id="KW-1133">Transmembrane helix</keyword>
<dbReference type="GO" id="GO:0016747">
    <property type="term" value="F:acyltransferase activity, transferring groups other than amino-acyl groups"/>
    <property type="evidence" value="ECO:0007669"/>
    <property type="project" value="InterPro"/>
</dbReference>
<dbReference type="EMBL" id="JACIJR010000004">
    <property type="protein sequence ID" value="MBB5729414.1"/>
    <property type="molecule type" value="Genomic_DNA"/>
</dbReference>
<feature type="transmembrane region" description="Helical" evidence="2">
    <location>
        <begin position="50"/>
        <end position="70"/>
    </location>
</feature>
<dbReference type="PANTHER" id="PTHR23028">
    <property type="entry name" value="ACETYLTRANSFERASE"/>
    <property type="match status" value="1"/>
</dbReference>
<feature type="transmembrane region" description="Helical" evidence="2">
    <location>
        <begin position="269"/>
        <end position="291"/>
    </location>
</feature>
<evidence type="ECO:0000313" key="4">
    <source>
        <dbReference type="EMBL" id="MBB5729414.1"/>
    </source>
</evidence>
<feature type="transmembrane region" description="Helical" evidence="2">
    <location>
        <begin position="219"/>
        <end position="236"/>
    </location>
</feature>
<keyword evidence="2" id="KW-0812">Transmembrane</keyword>
<evidence type="ECO:0000256" key="2">
    <source>
        <dbReference type="SAM" id="Phobius"/>
    </source>
</evidence>
<comment type="caution">
    <text evidence="4">The sequence shown here is derived from an EMBL/GenBank/DDBJ whole genome shotgun (WGS) entry which is preliminary data.</text>
</comment>
<protein>
    <submittedName>
        <fullName evidence="4">Peptidoglycan/LPS O-acetylase OafA/YrhL</fullName>
    </submittedName>
</protein>
<organism evidence="4 5">
    <name type="scientific">Sphingomonas prati</name>
    <dbReference type="NCBI Taxonomy" id="1843237"/>
    <lineage>
        <taxon>Bacteria</taxon>
        <taxon>Pseudomonadati</taxon>
        <taxon>Pseudomonadota</taxon>
        <taxon>Alphaproteobacteria</taxon>
        <taxon>Sphingomonadales</taxon>
        <taxon>Sphingomonadaceae</taxon>
        <taxon>Sphingomonas</taxon>
    </lineage>
</organism>
<evidence type="ECO:0000259" key="3">
    <source>
        <dbReference type="Pfam" id="PF01757"/>
    </source>
</evidence>
<feature type="region of interest" description="Disordered" evidence="1">
    <location>
        <begin position="339"/>
        <end position="359"/>
    </location>
</feature>
<evidence type="ECO:0000256" key="1">
    <source>
        <dbReference type="SAM" id="MobiDB-lite"/>
    </source>
</evidence>
<sequence>MTAPPPPARRLVELDALRGLAALAVMLFHYTTRYIEMYPAAPQTGWAVPWGHHGVELFFAISGFVIFVTLDRSRTLADFAVSRVSRLFPAYWTAILLTSLVMLLAGRYDLLRTPTEIAVNLTMLQGFLRVAPVDAAYWTLSIELAFYAVMALIWRLGLFRHIGAVLVGWLLLPWIWTYVPALTGHTPSWLLGLLLIQAQIPWFAIGIAAYRLRSRSNGGGGWAPVVIAFALVTIAACQGLSALWVAVPVTLVIVTVAMRGLSALRWPPLVWLGTISYSLYLLHQNIGHVLIAALEQRGAAPSLAIAITIVVAVALAAAVSYAIERPALQAVRRLWSRVSRRGGSLPPPSATAPRLSPES</sequence>
<dbReference type="OrthoDB" id="9807745at2"/>
<dbReference type="RefSeq" id="WP_157175555.1">
    <property type="nucleotide sequence ID" value="NZ_BMJP01000001.1"/>
</dbReference>
<dbReference type="InterPro" id="IPR050879">
    <property type="entry name" value="Acyltransferase_3"/>
</dbReference>
<feature type="transmembrane region" description="Helical" evidence="2">
    <location>
        <begin position="191"/>
        <end position="212"/>
    </location>
</feature>
<dbReference type="GO" id="GO:0016020">
    <property type="term" value="C:membrane"/>
    <property type="evidence" value="ECO:0007669"/>
    <property type="project" value="TreeGrafter"/>
</dbReference>
<proteinExistence type="predicted"/>
<feature type="transmembrane region" description="Helical" evidence="2">
    <location>
        <begin position="303"/>
        <end position="323"/>
    </location>
</feature>
<gene>
    <name evidence="4" type="ORF">FHS99_001899</name>
</gene>
<feature type="transmembrane region" description="Helical" evidence="2">
    <location>
        <begin position="161"/>
        <end position="179"/>
    </location>
</feature>
<evidence type="ECO:0000313" key="5">
    <source>
        <dbReference type="Proteomes" id="UP000546701"/>
    </source>
</evidence>
<keyword evidence="5" id="KW-1185">Reference proteome</keyword>
<accession>A0A7W9BT20</accession>
<dbReference type="PANTHER" id="PTHR23028:SF131">
    <property type="entry name" value="BLR2367 PROTEIN"/>
    <property type="match status" value="1"/>
</dbReference>
<feature type="transmembrane region" description="Helical" evidence="2">
    <location>
        <begin position="135"/>
        <end position="154"/>
    </location>
</feature>
<dbReference type="Proteomes" id="UP000546701">
    <property type="component" value="Unassembled WGS sequence"/>
</dbReference>
<dbReference type="Pfam" id="PF01757">
    <property type="entry name" value="Acyl_transf_3"/>
    <property type="match status" value="1"/>
</dbReference>
<keyword evidence="2" id="KW-0472">Membrane</keyword>
<dbReference type="AlphaFoldDB" id="A0A7W9BT20"/>
<feature type="transmembrane region" description="Helical" evidence="2">
    <location>
        <begin position="90"/>
        <end position="108"/>
    </location>
</feature>
<name>A0A7W9BT20_9SPHN</name>
<reference evidence="4 5" key="1">
    <citation type="submission" date="2020-08" db="EMBL/GenBank/DDBJ databases">
        <title>Genomic Encyclopedia of Type Strains, Phase IV (KMG-IV): sequencing the most valuable type-strain genomes for metagenomic binning, comparative biology and taxonomic classification.</title>
        <authorList>
            <person name="Goeker M."/>
        </authorList>
    </citation>
    <scope>NUCLEOTIDE SEQUENCE [LARGE SCALE GENOMIC DNA]</scope>
    <source>
        <strain evidence="4 5">DSM 103336</strain>
    </source>
</reference>
<dbReference type="GO" id="GO:0000271">
    <property type="term" value="P:polysaccharide biosynthetic process"/>
    <property type="evidence" value="ECO:0007669"/>
    <property type="project" value="TreeGrafter"/>
</dbReference>